<dbReference type="EMBL" id="JAFBFC010000002">
    <property type="protein sequence ID" value="MBM7702245.1"/>
    <property type="molecule type" value="Genomic_DNA"/>
</dbReference>
<feature type="transmembrane region" description="Helical" evidence="1">
    <location>
        <begin position="20"/>
        <end position="37"/>
    </location>
</feature>
<protein>
    <submittedName>
        <fullName evidence="2">Uncharacterized protein</fullName>
    </submittedName>
</protein>
<evidence type="ECO:0000313" key="2">
    <source>
        <dbReference type="EMBL" id="MBM7702245.1"/>
    </source>
</evidence>
<keyword evidence="1" id="KW-1133">Transmembrane helix</keyword>
<evidence type="ECO:0000256" key="1">
    <source>
        <dbReference type="SAM" id="Phobius"/>
    </source>
</evidence>
<keyword evidence="3" id="KW-1185">Reference proteome</keyword>
<comment type="caution">
    <text evidence="2">The sequence shown here is derived from an EMBL/GenBank/DDBJ whole genome shotgun (WGS) entry which is preliminary data.</text>
</comment>
<proteinExistence type="predicted"/>
<keyword evidence="1" id="KW-0472">Membrane</keyword>
<name>A0ABS2QS64_9BACI</name>
<evidence type="ECO:0000313" key="3">
    <source>
        <dbReference type="Proteomes" id="UP000809829"/>
    </source>
</evidence>
<sequence length="100" mass="11656">MRIHKADRFRLYPTIPEQMLSATIMGCFCFVFHSLSFNGTPPTKKSKTIHLVNMFVFIKEQTPLKAVDIITLQLSLQHLTDTSRFFRKQRVKQQRILASS</sequence>
<dbReference type="Proteomes" id="UP000809829">
    <property type="component" value="Unassembled WGS sequence"/>
</dbReference>
<accession>A0ABS2QS64</accession>
<dbReference type="RefSeq" id="WP_205184941.1">
    <property type="nucleotide sequence ID" value="NZ_JAFBFC010000002.1"/>
</dbReference>
<keyword evidence="1" id="KW-0812">Transmembrane</keyword>
<reference evidence="2 3" key="1">
    <citation type="submission" date="2021-01" db="EMBL/GenBank/DDBJ databases">
        <title>Genomic Encyclopedia of Type Strains, Phase IV (KMG-IV): sequencing the most valuable type-strain genomes for metagenomic binning, comparative biology and taxonomic classification.</title>
        <authorList>
            <person name="Goeker M."/>
        </authorList>
    </citation>
    <scope>NUCLEOTIDE SEQUENCE [LARGE SCALE GENOMIC DNA]</scope>
    <source>
        <strain evidence="2 3">DSM 104297</strain>
    </source>
</reference>
<organism evidence="2 3">
    <name type="scientific">Priestia iocasae</name>
    <dbReference type="NCBI Taxonomy" id="2291674"/>
    <lineage>
        <taxon>Bacteria</taxon>
        <taxon>Bacillati</taxon>
        <taxon>Bacillota</taxon>
        <taxon>Bacilli</taxon>
        <taxon>Bacillales</taxon>
        <taxon>Bacillaceae</taxon>
        <taxon>Priestia</taxon>
    </lineage>
</organism>
<gene>
    <name evidence="2" type="ORF">JOC83_001079</name>
</gene>